<dbReference type="Proteomes" id="UP000239434">
    <property type="component" value="Unassembled WGS sequence"/>
</dbReference>
<gene>
    <name evidence="3" type="ORF">C5748_12100</name>
</gene>
<dbReference type="PANTHER" id="PTHR35369:SF2">
    <property type="entry name" value="BLR3025 PROTEIN"/>
    <property type="match status" value="1"/>
</dbReference>
<dbReference type="InterPro" id="IPR043502">
    <property type="entry name" value="DNA/RNA_pol_sf"/>
</dbReference>
<sequence length="556" mass="62104">MKTSSDTSRHFLALWFPHLSTDRLRRENPWRRAVDAPLIVVDRIANALRLTAVDRNAAAAGLHVGMALTDARALFQNLEVATAAPDEDARLLDRLADWCHRYSPLVAFDPPHGIVLDITGCDHLFGGLEAMLRDVVTQLRKNGFAVKAAISGNARAARALARFSRGGVFSADDNDIIFKNDNIFDDGNDSILRNLPLISLEIEEMSLVGLKRAGLRTIGDVAALPRAALTARFGEAVVERLDALFGRAAKPVSPLRMIPVCVAGRRMAEPLIVMDAVEALLGQLGDELFSFLEERGEGAREIEAAFFRVDGLVRRITVEAGRPLVETAPFFRLIRERLSALAEPLDAGYGFDAVQLSALRVERVVHRQTSLDSRRETASGIDALVDRLSARMGPARILRPLAVDTHIPERAFSMMPAIHQTADAYRTGPRHMGDPPARPIRLFQPPQRIEAVAEVPDGPPMQFRWRRVLHEVALAEGPERIAPEWWREQVQEKWEPVFPGKAGTAFPSDLRKTVLQARARDYYRIEDDAGRRFWIFREGLYDRDHAPQWFLQGLFA</sequence>
<dbReference type="InterPro" id="IPR001126">
    <property type="entry name" value="UmuC"/>
</dbReference>
<feature type="domain" description="UmuC" evidence="2">
    <location>
        <begin position="35"/>
        <end position="160"/>
    </location>
</feature>
<comment type="caution">
    <text evidence="3">The sequence shown here is derived from an EMBL/GenBank/DDBJ whole genome shotgun (WGS) entry which is preliminary data.</text>
</comment>
<evidence type="ECO:0000313" key="4">
    <source>
        <dbReference type="Proteomes" id="UP000239434"/>
    </source>
</evidence>
<evidence type="ECO:0000259" key="2">
    <source>
        <dbReference type="Pfam" id="PF00817"/>
    </source>
</evidence>
<evidence type="ECO:0000313" key="3">
    <source>
        <dbReference type="EMBL" id="PRD43424.1"/>
    </source>
</evidence>
<dbReference type="CDD" id="cd03468">
    <property type="entry name" value="PolY_like"/>
    <property type="match status" value="1"/>
</dbReference>
<keyword evidence="4" id="KW-1185">Reference proteome</keyword>
<dbReference type="AlphaFoldDB" id="A0A2S9ISB5"/>
<name>A0A2S9ISB5_9HYPH</name>
<dbReference type="RefSeq" id="WP_105742171.1">
    <property type="nucleotide sequence ID" value="NZ_PVBR01000007.1"/>
</dbReference>
<keyword evidence="1" id="KW-0227">DNA damage</keyword>
<reference evidence="3 4" key="1">
    <citation type="submission" date="2018-02" db="EMBL/GenBank/DDBJ databases">
        <title>The draft genome of Phyllobacterium sp. 1N-3.</title>
        <authorList>
            <person name="Liu L."/>
            <person name="Li L."/>
            <person name="Zhang X."/>
            <person name="Wang T."/>
            <person name="Liang L."/>
        </authorList>
    </citation>
    <scope>NUCLEOTIDE SEQUENCE [LARGE SCALE GENOMIC DNA]</scope>
    <source>
        <strain evidence="3 4">1N-3</strain>
    </source>
</reference>
<organism evidence="3 4">
    <name type="scientific">Phyllobacterium phragmitis</name>
    <dbReference type="NCBI Taxonomy" id="2670329"/>
    <lineage>
        <taxon>Bacteria</taxon>
        <taxon>Pseudomonadati</taxon>
        <taxon>Pseudomonadota</taxon>
        <taxon>Alphaproteobacteria</taxon>
        <taxon>Hyphomicrobiales</taxon>
        <taxon>Phyllobacteriaceae</taxon>
        <taxon>Phyllobacterium</taxon>
    </lineage>
</organism>
<dbReference type="EMBL" id="PVBR01000007">
    <property type="protein sequence ID" value="PRD43424.1"/>
    <property type="molecule type" value="Genomic_DNA"/>
</dbReference>
<dbReference type="InterPro" id="IPR050356">
    <property type="entry name" value="SulA_CellDiv_inhibitor"/>
</dbReference>
<dbReference type="SUPFAM" id="SSF56672">
    <property type="entry name" value="DNA/RNA polymerases"/>
    <property type="match status" value="1"/>
</dbReference>
<dbReference type="Pfam" id="PF00817">
    <property type="entry name" value="IMS"/>
    <property type="match status" value="1"/>
</dbReference>
<proteinExistence type="predicted"/>
<protein>
    <submittedName>
        <fullName evidence="3">ImuB protein</fullName>
    </submittedName>
</protein>
<dbReference type="GO" id="GO:0006281">
    <property type="term" value="P:DNA repair"/>
    <property type="evidence" value="ECO:0007669"/>
    <property type="project" value="InterPro"/>
</dbReference>
<accession>A0A2S9ISB5</accession>
<evidence type="ECO:0000256" key="1">
    <source>
        <dbReference type="ARBA" id="ARBA00022763"/>
    </source>
</evidence>
<dbReference type="PANTHER" id="PTHR35369">
    <property type="entry name" value="BLR3025 PROTEIN-RELATED"/>
    <property type="match status" value="1"/>
</dbReference>